<sequence>MNQRVGKVYLVGSGPGAPDLITVRGLRALQAADVVVYDRLAPPELLDEAPPHALRFYVGKAPGRHVCSQEEINALLIEQARLGRTVVRLKGGDPFVFGRGGEEMVALAEAGIPFEVVPGITSAVAAPAAAAIPVTHREVAPAFAVVTGHEAPDKCGGLVEWAAYARVPTLVVLMGVRNSAQIAECLIAAGRSPDEPVAIIANATLPDQQVAFATLGTLAQTIAANGIRPPATIVIGEVVAIGSQVQALALATLANAVARAS</sequence>
<evidence type="ECO:0000256" key="1">
    <source>
        <dbReference type="ARBA" id="ARBA00012162"/>
    </source>
</evidence>
<dbReference type="EMBL" id="LGKN01000006">
    <property type="protein sequence ID" value="KPL87093.1"/>
    <property type="molecule type" value="Genomic_DNA"/>
</dbReference>
<dbReference type="PROSITE" id="PS00840">
    <property type="entry name" value="SUMT_2"/>
    <property type="match status" value="1"/>
</dbReference>
<evidence type="ECO:0000313" key="8">
    <source>
        <dbReference type="EMBL" id="KPL87093.1"/>
    </source>
</evidence>
<organism evidence="8 9">
    <name type="scientific">Ardenticatena maritima</name>
    <dbReference type="NCBI Taxonomy" id="872965"/>
    <lineage>
        <taxon>Bacteria</taxon>
        <taxon>Bacillati</taxon>
        <taxon>Chloroflexota</taxon>
        <taxon>Ardenticatenia</taxon>
        <taxon>Ardenticatenales</taxon>
        <taxon>Ardenticatenaceae</taxon>
        <taxon>Ardenticatena</taxon>
    </lineage>
</organism>
<keyword evidence="3 6" id="KW-0808">Transferase</keyword>
<dbReference type="RefSeq" id="WP_201782268.1">
    <property type="nucleotide sequence ID" value="NZ_LGKN01000006.1"/>
</dbReference>
<dbReference type="PANTHER" id="PTHR45790">
    <property type="entry name" value="SIROHEME SYNTHASE-RELATED"/>
    <property type="match status" value="1"/>
</dbReference>
<dbReference type="EC" id="2.1.1.107" evidence="1"/>
<dbReference type="AlphaFoldDB" id="A0A0P6Y5G3"/>
<dbReference type="Pfam" id="PF00590">
    <property type="entry name" value="TP_methylase"/>
    <property type="match status" value="1"/>
</dbReference>
<dbReference type="InterPro" id="IPR003043">
    <property type="entry name" value="Uropor_MeTrfase_CS"/>
</dbReference>
<dbReference type="FunFam" id="3.30.950.10:FF:000001">
    <property type="entry name" value="Siroheme synthase"/>
    <property type="match status" value="1"/>
</dbReference>
<evidence type="ECO:0000256" key="3">
    <source>
        <dbReference type="ARBA" id="ARBA00022679"/>
    </source>
</evidence>
<comment type="similarity">
    <text evidence="6">Belongs to the precorrin methyltransferase family.</text>
</comment>
<evidence type="ECO:0000256" key="6">
    <source>
        <dbReference type="RuleBase" id="RU003960"/>
    </source>
</evidence>
<dbReference type="Gene3D" id="3.30.950.10">
    <property type="entry name" value="Methyltransferase, Cobalt-precorrin-4 Transmethylase, Domain 2"/>
    <property type="match status" value="1"/>
</dbReference>
<dbReference type="GO" id="GO:0032259">
    <property type="term" value="P:methylation"/>
    <property type="evidence" value="ECO:0007669"/>
    <property type="project" value="UniProtKB-KW"/>
</dbReference>
<proteinExistence type="inferred from homology"/>
<evidence type="ECO:0000256" key="4">
    <source>
        <dbReference type="ARBA" id="ARBA00022691"/>
    </source>
</evidence>
<dbReference type="FunFam" id="3.40.1010.10:FF:000001">
    <property type="entry name" value="Siroheme synthase"/>
    <property type="match status" value="1"/>
</dbReference>
<dbReference type="InterPro" id="IPR014777">
    <property type="entry name" value="4pyrrole_Mease_sub1"/>
</dbReference>
<keyword evidence="5" id="KW-0627">Porphyrin biosynthesis</keyword>
<dbReference type="GO" id="GO:0004851">
    <property type="term" value="F:uroporphyrin-III C-methyltransferase activity"/>
    <property type="evidence" value="ECO:0007669"/>
    <property type="project" value="UniProtKB-EC"/>
</dbReference>
<comment type="caution">
    <text evidence="8">The sequence shown here is derived from an EMBL/GenBank/DDBJ whole genome shotgun (WGS) entry which is preliminary data.</text>
</comment>
<dbReference type="NCBIfam" id="TIGR01469">
    <property type="entry name" value="cobA_cysG_Cterm"/>
    <property type="match status" value="1"/>
</dbReference>
<dbReference type="SUPFAM" id="SSF53790">
    <property type="entry name" value="Tetrapyrrole methylase"/>
    <property type="match status" value="1"/>
</dbReference>
<keyword evidence="4" id="KW-0949">S-adenosyl-L-methionine</keyword>
<dbReference type="InterPro" id="IPR000878">
    <property type="entry name" value="4pyrrol_Mease"/>
</dbReference>
<keyword evidence="2 6" id="KW-0489">Methyltransferase</keyword>
<dbReference type="InterPro" id="IPR035996">
    <property type="entry name" value="4pyrrol_Methylase_sf"/>
</dbReference>
<dbReference type="Proteomes" id="UP000050502">
    <property type="component" value="Unassembled WGS sequence"/>
</dbReference>
<feature type="domain" description="Tetrapyrrole methylase" evidence="7">
    <location>
        <begin position="7"/>
        <end position="219"/>
    </location>
</feature>
<dbReference type="Gene3D" id="3.40.1010.10">
    <property type="entry name" value="Cobalt-precorrin-4 Transmethylase, Domain 1"/>
    <property type="match status" value="1"/>
</dbReference>
<gene>
    <name evidence="8" type="ORF">SE16_11060</name>
</gene>
<accession>A0A0P6Y5G3</accession>
<dbReference type="InterPro" id="IPR014776">
    <property type="entry name" value="4pyrrole_Mease_sub2"/>
</dbReference>
<dbReference type="PATRIC" id="fig|872965.6.peg.2672"/>
<evidence type="ECO:0000256" key="5">
    <source>
        <dbReference type="ARBA" id="ARBA00023244"/>
    </source>
</evidence>
<dbReference type="InterPro" id="IPR006366">
    <property type="entry name" value="CobA/CysG_C"/>
</dbReference>
<dbReference type="PROSITE" id="PS00839">
    <property type="entry name" value="SUMT_1"/>
    <property type="match status" value="1"/>
</dbReference>
<evidence type="ECO:0000259" key="7">
    <source>
        <dbReference type="Pfam" id="PF00590"/>
    </source>
</evidence>
<evidence type="ECO:0000313" key="9">
    <source>
        <dbReference type="Proteomes" id="UP000050502"/>
    </source>
</evidence>
<dbReference type="InterPro" id="IPR050161">
    <property type="entry name" value="Siro_Cobalamin_biosynth"/>
</dbReference>
<name>A0A0P6Y5G3_9CHLR</name>
<dbReference type="PANTHER" id="PTHR45790:SF3">
    <property type="entry name" value="S-ADENOSYL-L-METHIONINE-DEPENDENT UROPORPHYRINOGEN III METHYLTRANSFERASE, CHLOROPLASTIC"/>
    <property type="match status" value="1"/>
</dbReference>
<dbReference type="GO" id="GO:0019354">
    <property type="term" value="P:siroheme biosynthetic process"/>
    <property type="evidence" value="ECO:0007669"/>
    <property type="project" value="InterPro"/>
</dbReference>
<evidence type="ECO:0000256" key="2">
    <source>
        <dbReference type="ARBA" id="ARBA00022603"/>
    </source>
</evidence>
<dbReference type="CDD" id="cd11642">
    <property type="entry name" value="SUMT"/>
    <property type="match status" value="1"/>
</dbReference>
<reference evidence="8 9" key="1">
    <citation type="submission" date="2015-07" db="EMBL/GenBank/DDBJ databases">
        <title>Whole genome sequence of Ardenticatena maritima DSM 23922.</title>
        <authorList>
            <person name="Hemp J."/>
            <person name="Ward L.M."/>
            <person name="Pace L.A."/>
            <person name="Fischer W.W."/>
        </authorList>
    </citation>
    <scope>NUCLEOTIDE SEQUENCE [LARGE SCALE GENOMIC DNA]</scope>
    <source>
        <strain evidence="8 9">110S</strain>
    </source>
</reference>
<protein>
    <recommendedName>
        <fullName evidence="1">uroporphyrinogen-III C-methyltransferase</fullName>
        <ecNumber evidence="1">2.1.1.107</ecNumber>
    </recommendedName>
</protein>
<dbReference type="NCBIfam" id="NF004790">
    <property type="entry name" value="PRK06136.1"/>
    <property type="match status" value="1"/>
</dbReference>